<dbReference type="SUPFAM" id="SSF51735">
    <property type="entry name" value="NAD(P)-binding Rossmann-fold domains"/>
    <property type="match status" value="1"/>
</dbReference>
<evidence type="ECO:0000256" key="1">
    <source>
        <dbReference type="ARBA" id="ARBA00023002"/>
    </source>
</evidence>
<dbReference type="GO" id="GO:0006631">
    <property type="term" value="P:fatty acid metabolic process"/>
    <property type="evidence" value="ECO:0007669"/>
    <property type="project" value="InterPro"/>
</dbReference>
<evidence type="ECO:0000313" key="8">
    <source>
        <dbReference type="Proteomes" id="UP000619512"/>
    </source>
</evidence>
<dbReference type="InterPro" id="IPR041040">
    <property type="entry name" value="3HCDH_RFF"/>
</dbReference>
<dbReference type="GO" id="GO:0008691">
    <property type="term" value="F:3-hydroxybutyryl-CoA dehydrogenase activity"/>
    <property type="evidence" value="ECO:0007669"/>
    <property type="project" value="InterPro"/>
</dbReference>
<dbReference type="SUPFAM" id="SSF48179">
    <property type="entry name" value="6-phosphogluconate dehydrogenase C-terminal domain-like"/>
    <property type="match status" value="2"/>
</dbReference>
<feature type="domain" description="3-hydroxyacyl-CoA dehydrogenase C-terminal" evidence="2">
    <location>
        <begin position="191"/>
        <end position="288"/>
    </location>
</feature>
<dbReference type="GO" id="GO:0010124">
    <property type="term" value="P:phenylacetate catabolic process"/>
    <property type="evidence" value="ECO:0007669"/>
    <property type="project" value="InterPro"/>
</dbReference>
<feature type="domain" description="3-hydroxyacyl-CoA dehydrogenase C-terminal" evidence="2">
    <location>
        <begin position="429"/>
        <end position="513"/>
    </location>
</feature>
<keyword evidence="1" id="KW-0560">Oxidoreductase</keyword>
<name>A0A4P7BG08_9BURK</name>
<evidence type="ECO:0000313" key="6">
    <source>
        <dbReference type="EMBL" id="QBQ36927.1"/>
    </source>
</evidence>
<dbReference type="Pfam" id="PF18321">
    <property type="entry name" value="3HCDH_RFF"/>
    <property type="match status" value="1"/>
</dbReference>
<dbReference type="NCBIfam" id="TIGR02279">
    <property type="entry name" value="PaaC-3OHAcCoADH"/>
    <property type="match status" value="1"/>
</dbReference>
<evidence type="ECO:0000313" key="5">
    <source>
        <dbReference type="EMBL" id="GGZ07683.1"/>
    </source>
</evidence>
<dbReference type="Gene3D" id="3.40.50.720">
    <property type="entry name" value="NAD(P)-binding Rossmann-like Domain"/>
    <property type="match status" value="1"/>
</dbReference>
<organism evidence="5 8">
    <name type="scientific">Pseudoduganella plicata</name>
    <dbReference type="NCBI Taxonomy" id="321984"/>
    <lineage>
        <taxon>Bacteria</taxon>
        <taxon>Pseudomonadati</taxon>
        <taxon>Pseudomonadota</taxon>
        <taxon>Betaproteobacteria</taxon>
        <taxon>Burkholderiales</taxon>
        <taxon>Oxalobacteraceae</taxon>
        <taxon>Telluria group</taxon>
        <taxon>Pseudoduganella</taxon>
    </lineage>
</organism>
<protein>
    <submittedName>
        <fullName evidence="5 6">3-hydroxyacyl-CoA dehydrogenase</fullName>
    </submittedName>
</protein>
<dbReference type="PANTHER" id="PTHR48075:SF5">
    <property type="entry name" value="3-HYDROXYBUTYRYL-COA DEHYDROGENASE"/>
    <property type="match status" value="1"/>
</dbReference>
<dbReference type="InterPro" id="IPR008927">
    <property type="entry name" value="6-PGluconate_DH-like_C_sf"/>
</dbReference>
<dbReference type="Gene3D" id="1.10.1040.10">
    <property type="entry name" value="N-(1-d-carboxylethyl)-l-norvaline Dehydrogenase, domain 2"/>
    <property type="match status" value="1"/>
</dbReference>
<dbReference type="EMBL" id="BMWW01000011">
    <property type="protein sequence ID" value="GGZ07683.1"/>
    <property type="molecule type" value="Genomic_DNA"/>
</dbReference>
<dbReference type="InterPro" id="IPR036291">
    <property type="entry name" value="NAD(P)-bd_dom_sf"/>
</dbReference>
<feature type="domain" description="3-hydroxybutyryl-CoA dehydrogenase reduced Rossmann-fold" evidence="4">
    <location>
        <begin position="359"/>
        <end position="428"/>
    </location>
</feature>
<accession>A0A4P7BG08</accession>
<feature type="domain" description="3-hydroxyacyl-CoA dehydrogenase NAD binding" evidence="3">
    <location>
        <begin position="11"/>
        <end position="188"/>
    </location>
</feature>
<dbReference type="Gene3D" id="1.10.1040.50">
    <property type="match status" value="1"/>
</dbReference>
<dbReference type="InterPro" id="IPR006108">
    <property type="entry name" value="3HC_DH_C"/>
</dbReference>
<proteinExistence type="predicted"/>
<gene>
    <name evidence="6" type="primary">paaC</name>
    <name evidence="6" type="ORF">E1742_12680</name>
    <name evidence="5" type="ORF">GCM10007388_46470</name>
</gene>
<dbReference type="Pfam" id="PF02737">
    <property type="entry name" value="3HCDH_N"/>
    <property type="match status" value="1"/>
</dbReference>
<dbReference type="Proteomes" id="UP000619512">
    <property type="component" value="Unassembled WGS sequence"/>
</dbReference>
<reference evidence="6 7" key="2">
    <citation type="submission" date="2019-03" db="EMBL/GenBank/DDBJ databases">
        <title>Draft Genome Sequences of Six Type Strains of the Genus Massilia.</title>
        <authorList>
            <person name="Miess H."/>
            <person name="Frediansyhah A."/>
            <person name="Gross H."/>
        </authorList>
    </citation>
    <scope>NUCLEOTIDE SEQUENCE [LARGE SCALE GENOMIC DNA]</scope>
    <source>
        <strain evidence="6 7">DSM 17505</strain>
    </source>
</reference>
<dbReference type="Proteomes" id="UP000294359">
    <property type="component" value="Chromosome"/>
</dbReference>
<dbReference type="FunFam" id="3.40.50.720:FF:000009">
    <property type="entry name" value="Fatty oxidation complex, alpha subunit"/>
    <property type="match status" value="1"/>
</dbReference>
<dbReference type="InterPro" id="IPR011967">
    <property type="entry name" value="3-OHacyl-CoA_DH_PaaH"/>
</dbReference>
<dbReference type="InterPro" id="IPR013328">
    <property type="entry name" value="6PGD_dom2"/>
</dbReference>
<sequence>MTVKLEPGSVIAVIGSGAMGAGIAQVAAAAGHTVKVYDTRPDAITIALAGIGTIYSRLADKGRMTHAEADAARARLHGVSSLADVADAALVVEAIVEDLDVKRGLFAELEGIVAEDAILASNTSSISITAIGAKLRRPGRLVGMHFFNPVPLMQLVEVISGVATDAAVAQAVYDTAASWGKSPVHAKSTPGFIVNRVARPFYAEGWRLLQEQAADAPTIDAVLREAGGFRMGPFELMDLIGHDVNYSVTRSVFDAYYGDPRFAPSVLQQELVNAGYLGRKSGRGLYPYGANAAPQPVRTESALARPEFVGHSLEAGADGRQTAAMLGRLRAHGIDVHQRHSAEGHQHEAPAFHCNGAAIYLTDGRTATERARANRHDDTVVFDLVFDAATATRIAVAAADQCSLAAFNSAVALFQAAGFAVTRLDDVPGLVVMRTVAMLANEAADAVYQGVCSAAAADTAMQKGVNYPRGPLAWADAVGVGHVVTVLENLAASYGEDRYRVSPLLRRRQAAGKNIHA</sequence>
<dbReference type="GO" id="GO:0070403">
    <property type="term" value="F:NAD+ binding"/>
    <property type="evidence" value="ECO:0007669"/>
    <property type="project" value="InterPro"/>
</dbReference>
<dbReference type="InterPro" id="IPR006176">
    <property type="entry name" value="3-OHacyl-CoA_DH_NAD-bd"/>
</dbReference>
<dbReference type="PANTHER" id="PTHR48075">
    <property type="entry name" value="3-HYDROXYACYL-COA DEHYDROGENASE FAMILY PROTEIN"/>
    <property type="match status" value="1"/>
</dbReference>
<evidence type="ECO:0000259" key="2">
    <source>
        <dbReference type="Pfam" id="PF00725"/>
    </source>
</evidence>
<evidence type="ECO:0000259" key="3">
    <source>
        <dbReference type="Pfam" id="PF02737"/>
    </source>
</evidence>
<evidence type="ECO:0000313" key="7">
    <source>
        <dbReference type="Proteomes" id="UP000294359"/>
    </source>
</evidence>
<reference evidence="5" key="1">
    <citation type="journal article" date="2014" name="Int. J. Syst. Evol. Microbiol.">
        <title>Complete genome sequence of Corynebacterium casei LMG S-19264T (=DSM 44701T), isolated from a smear-ripened cheese.</title>
        <authorList>
            <consortium name="US DOE Joint Genome Institute (JGI-PGF)"/>
            <person name="Walter F."/>
            <person name="Albersmeier A."/>
            <person name="Kalinowski J."/>
            <person name="Ruckert C."/>
        </authorList>
    </citation>
    <scope>NUCLEOTIDE SEQUENCE</scope>
    <source>
        <strain evidence="5">KCTC 12344</strain>
    </source>
</reference>
<keyword evidence="7" id="KW-1185">Reference proteome</keyword>
<dbReference type="Pfam" id="PF00725">
    <property type="entry name" value="3HCDH"/>
    <property type="match status" value="2"/>
</dbReference>
<evidence type="ECO:0000259" key="4">
    <source>
        <dbReference type="Pfam" id="PF18321"/>
    </source>
</evidence>
<dbReference type="OrthoDB" id="5287258at2"/>
<dbReference type="EMBL" id="CP038026">
    <property type="protein sequence ID" value="QBQ36927.1"/>
    <property type="molecule type" value="Genomic_DNA"/>
</dbReference>
<dbReference type="NCBIfam" id="NF006124">
    <property type="entry name" value="PRK08268.1"/>
    <property type="match status" value="1"/>
</dbReference>
<reference evidence="5" key="3">
    <citation type="submission" date="2022-12" db="EMBL/GenBank/DDBJ databases">
        <authorList>
            <person name="Sun Q."/>
            <person name="Kim S."/>
        </authorList>
    </citation>
    <scope>NUCLEOTIDE SEQUENCE</scope>
    <source>
        <strain evidence="5">KCTC 12344</strain>
    </source>
</reference>
<dbReference type="AlphaFoldDB" id="A0A4P7BG08"/>